<dbReference type="Gene3D" id="3.40.1090.10">
    <property type="entry name" value="Cytosolic phospholipase A2 catalytic domain"/>
    <property type="match status" value="1"/>
</dbReference>
<feature type="short sequence motif" description="GXGXXG" evidence="2">
    <location>
        <begin position="65"/>
        <end position="70"/>
    </location>
</feature>
<dbReference type="Pfam" id="PF01734">
    <property type="entry name" value="Patatin"/>
    <property type="match status" value="1"/>
</dbReference>
<dbReference type="PANTHER" id="PTHR46394:SF1">
    <property type="entry name" value="PNPLA DOMAIN-CONTAINING PROTEIN"/>
    <property type="match status" value="1"/>
</dbReference>
<dbReference type="GO" id="GO:0016042">
    <property type="term" value="P:lipid catabolic process"/>
    <property type="evidence" value="ECO:0007669"/>
    <property type="project" value="UniProtKB-UniRule"/>
</dbReference>
<dbReference type="GO" id="GO:0016787">
    <property type="term" value="F:hydrolase activity"/>
    <property type="evidence" value="ECO:0007669"/>
    <property type="project" value="UniProtKB-UniRule"/>
</dbReference>
<dbReference type="PROSITE" id="PS51635">
    <property type="entry name" value="PNPLA"/>
    <property type="match status" value="1"/>
</dbReference>
<evidence type="ECO:0000313" key="6">
    <source>
        <dbReference type="Proteomes" id="UP000184108"/>
    </source>
</evidence>
<feature type="short sequence motif" description="DGA/G" evidence="2">
    <location>
        <begin position="392"/>
        <end position="394"/>
    </location>
</feature>
<feature type="active site" description="Nucleophile" evidence="2">
    <location>
        <position position="94"/>
    </location>
</feature>
<feature type="domain" description="PNPLA" evidence="4">
    <location>
        <begin position="61"/>
        <end position="405"/>
    </location>
</feature>
<reference evidence="6" key="1">
    <citation type="submission" date="2016-11" db="EMBL/GenBank/DDBJ databases">
        <authorList>
            <person name="Varghese N."/>
            <person name="Submissions S."/>
        </authorList>
    </citation>
    <scope>NUCLEOTIDE SEQUENCE [LARGE SCALE GENOMIC DNA]</scope>
    <source>
        <strain evidence="6">YR203</strain>
    </source>
</reference>
<keyword evidence="2" id="KW-0442">Lipid degradation</keyword>
<organism evidence="5 6">
    <name type="scientific">Chryseobacterium vrystaatense</name>
    <dbReference type="NCBI Taxonomy" id="307480"/>
    <lineage>
        <taxon>Bacteria</taxon>
        <taxon>Pseudomonadati</taxon>
        <taxon>Bacteroidota</taxon>
        <taxon>Flavobacteriia</taxon>
        <taxon>Flavobacteriales</taxon>
        <taxon>Weeksellaceae</taxon>
        <taxon>Chryseobacterium group</taxon>
        <taxon>Chryseobacterium</taxon>
    </lineage>
</organism>
<protein>
    <submittedName>
        <fullName evidence="5">NTE family protein</fullName>
    </submittedName>
</protein>
<evidence type="ECO:0000256" key="1">
    <source>
        <dbReference type="ARBA" id="ARBA00023098"/>
    </source>
</evidence>
<feature type="short sequence motif" description="GXSXG" evidence="2">
    <location>
        <begin position="92"/>
        <end position="96"/>
    </location>
</feature>
<feature type="active site" description="Proton acceptor" evidence="2">
    <location>
        <position position="392"/>
    </location>
</feature>
<dbReference type="AlphaFoldDB" id="A0A1M5IRI7"/>
<dbReference type="InterPro" id="IPR016035">
    <property type="entry name" value="Acyl_Trfase/lysoPLipase"/>
</dbReference>
<evidence type="ECO:0000259" key="4">
    <source>
        <dbReference type="PROSITE" id="PS51635"/>
    </source>
</evidence>
<keyword evidence="1 2" id="KW-0443">Lipid metabolism</keyword>
<evidence type="ECO:0000256" key="3">
    <source>
        <dbReference type="SAM" id="Phobius"/>
    </source>
</evidence>
<dbReference type="Proteomes" id="UP000184108">
    <property type="component" value="Unassembled WGS sequence"/>
</dbReference>
<dbReference type="InterPro" id="IPR002641">
    <property type="entry name" value="PNPLA_dom"/>
</dbReference>
<name>A0A1M5IRI7_9FLAO</name>
<evidence type="ECO:0000313" key="5">
    <source>
        <dbReference type="EMBL" id="SHG30835.1"/>
    </source>
</evidence>
<dbReference type="EMBL" id="FQVE01000005">
    <property type="protein sequence ID" value="SHG30835.1"/>
    <property type="molecule type" value="Genomic_DNA"/>
</dbReference>
<proteinExistence type="predicted"/>
<dbReference type="PANTHER" id="PTHR46394">
    <property type="entry name" value="ANNEXIN"/>
    <property type="match status" value="1"/>
</dbReference>
<feature type="transmembrane region" description="Helical" evidence="3">
    <location>
        <begin position="177"/>
        <end position="197"/>
    </location>
</feature>
<dbReference type="InterPro" id="IPR052580">
    <property type="entry name" value="Lipid_Hydrolase"/>
</dbReference>
<dbReference type="SUPFAM" id="SSF52151">
    <property type="entry name" value="FabD/lysophospholipase-like"/>
    <property type="match status" value="1"/>
</dbReference>
<keyword evidence="3" id="KW-0472">Membrane</keyword>
<feature type="transmembrane region" description="Helical" evidence="3">
    <location>
        <begin position="152"/>
        <end position="171"/>
    </location>
</feature>
<keyword evidence="2" id="KW-0378">Hydrolase</keyword>
<gene>
    <name evidence="5" type="ORF">SAMN02787073_3959</name>
</gene>
<sequence length="540" mass="62195">MLPTLNNKYQTPMKTEILNKILDEDVLSRESKDKLAALHDHISTREFSDLLDIQGNQYVEFVQEGGGVWGSALVGYLYGLEIFGIRFLKVAGTSAGAINTMLIAACKTKEEAKSEVIKDILFSWNFADFMDGKTYVKTTIHAILNNKDFFKINAILLAVLMIILVIIPFAVQSETTLDAKLLFLIPLIPVIAAFFCIKKFYNDFRKQNSGFNPGNTFLNTMQSVLDGFGIKTVAQLNEKFIQKEHGLNLNYRYGNAQEYYTIALKSIDEIKNKNQEHIDQTRYRIFYEGAVNNDYYKANPFYQLRSEYIVITTDINAKIKVELPTMANLYWSEEELKHISPAEFVRASMSVPFFFEPFQKRIDKDDSSVKYAWKFWMNTKPEDIYPAGLFIDGGSISNFPIDIFHASDVFYPRMPLFGVQLTSDSDILSEKGKTSEEILKTPFSYAGNIISTLKGFNDKSFLTKHSFYRLYSIQTVNCGTSSWLNFFMKKEEKEDLFNRGFQAALDFLNQFDWEKYKYERMMLSMKEKKILKEEDTPTVG</sequence>
<keyword evidence="3" id="KW-0812">Transmembrane</keyword>
<keyword evidence="3" id="KW-1133">Transmembrane helix</keyword>
<accession>A0A1M5IRI7</accession>
<evidence type="ECO:0000256" key="2">
    <source>
        <dbReference type="PROSITE-ProRule" id="PRU01161"/>
    </source>
</evidence>